<feature type="transmembrane region" description="Helical" evidence="1">
    <location>
        <begin position="43"/>
        <end position="61"/>
    </location>
</feature>
<sequence>MINNFIAKYKRRKGIFMWWIIGIVIAIAVVGALAESNDLSSKIMLFSGFLLVLGLITSSFFEFMGFVAELSGFVLIASLVFKVFRKIFLT</sequence>
<dbReference type="PaxDb" id="195103-CPF_0142"/>
<name>A0A0H2YV75_CLOP1</name>
<dbReference type="AlphaFoldDB" id="A0A0H2YV75"/>
<dbReference type="KEGG" id="cpf:CPF_0142"/>
<proteinExistence type="predicted"/>
<feature type="transmembrane region" description="Helical" evidence="1">
    <location>
        <begin position="67"/>
        <end position="84"/>
    </location>
</feature>
<evidence type="ECO:0000313" key="2">
    <source>
        <dbReference type="EMBL" id="ABG85042.1"/>
    </source>
</evidence>
<keyword evidence="1" id="KW-0812">Transmembrane</keyword>
<feature type="transmembrane region" description="Helical" evidence="1">
    <location>
        <begin position="15"/>
        <end position="34"/>
    </location>
</feature>
<dbReference type="Proteomes" id="UP000001823">
    <property type="component" value="Chromosome"/>
</dbReference>
<dbReference type="EMBL" id="CP000246">
    <property type="protein sequence ID" value="ABG85042.1"/>
    <property type="molecule type" value="Genomic_DNA"/>
</dbReference>
<organism evidence="2 3">
    <name type="scientific">Clostridium perfringens (strain ATCC 13124 / DSM 756 / JCM 1290 / NCIMB 6125 / NCTC 8237 / Type A)</name>
    <dbReference type="NCBI Taxonomy" id="195103"/>
    <lineage>
        <taxon>Bacteria</taxon>
        <taxon>Bacillati</taxon>
        <taxon>Bacillota</taxon>
        <taxon>Clostridia</taxon>
        <taxon>Eubacteriales</taxon>
        <taxon>Clostridiaceae</taxon>
        <taxon>Clostridium</taxon>
    </lineage>
</organism>
<keyword evidence="1" id="KW-1133">Transmembrane helix</keyword>
<accession>A0A0H2YV75</accession>
<reference evidence="2 3" key="1">
    <citation type="journal article" date="2006" name="Genome Res.">
        <title>Skewed genomic variability in strains of the toxigenic bacterial pathogen, Clostridium perfringens.</title>
        <authorList>
            <person name="Myers G.S."/>
            <person name="Rasko D.A."/>
            <person name="Cheung J.K."/>
            <person name="Ravel J."/>
            <person name="Seshadri R."/>
            <person name="Deboy R.T."/>
            <person name="Ren Q."/>
            <person name="Varga J."/>
            <person name="Awad M.M."/>
            <person name="Brinkac L.M."/>
            <person name="Daugherty S.C."/>
            <person name="Haft D.H."/>
            <person name="Dodson R.J."/>
            <person name="Madupu R."/>
            <person name="Nelson W.C."/>
            <person name="Rosovitz M.J."/>
            <person name="Sullivan S.A."/>
            <person name="Khouri H."/>
            <person name="Dimitrov G.I."/>
            <person name="Watkins K.L."/>
            <person name="Mulligan S."/>
            <person name="Benton J."/>
            <person name="Radune D."/>
            <person name="Fisher D.J."/>
            <person name="Atkins H.S."/>
            <person name="Hiscox T."/>
            <person name="Jost B.H."/>
            <person name="Billington S.J."/>
            <person name="Songer J.G."/>
            <person name="McClane B.A."/>
            <person name="Titball R.W."/>
            <person name="Rood J.I."/>
            <person name="Melville S.B."/>
            <person name="Paulsen I.T."/>
        </authorList>
    </citation>
    <scope>NUCLEOTIDE SEQUENCE [LARGE SCALE GENOMIC DNA]</scope>
    <source>
        <strain evidence="3">ATCC 13124 / DSM 756 / JCM 1290 / NCIMB 6125 / NCTC 8237 / S 107 / Type A</strain>
    </source>
</reference>
<keyword evidence="3" id="KW-1185">Reference proteome</keyword>
<gene>
    <name evidence="2" type="ordered locus">CPF_0142</name>
</gene>
<keyword evidence="1" id="KW-0472">Membrane</keyword>
<protein>
    <submittedName>
        <fullName evidence="2">Membrane protein</fullName>
    </submittedName>
</protein>
<evidence type="ECO:0000256" key="1">
    <source>
        <dbReference type="SAM" id="Phobius"/>
    </source>
</evidence>
<evidence type="ECO:0000313" key="3">
    <source>
        <dbReference type="Proteomes" id="UP000001823"/>
    </source>
</evidence>
<dbReference type="HOGENOM" id="CLU_2435666_0_0_9"/>